<dbReference type="PRINTS" id="PR00081">
    <property type="entry name" value="GDHRDH"/>
</dbReference>
<dbReference type="PROSITE" id="PS00061">
    <property type="entry name" value="ADH_SHORT"/>
    <property type="match status" value="1"/>
</dbReference>
<dbReference type="SUPFAM" id="SSF51735">
    <property type="entry name" value="NAD(P)-binding Rossmann-fold domains"/>
    <property type="match status" value="1"/>
</dbReference>
<evidence type="ECO:0000259" key="3">
    <source>
        <dbReference type="SMART" id="SM00822"/>
    </source>
</evidence>
<dbReference type="EMBL" id="JBHUOZ010000001">
    <property type="protein sequence ID" value="MFD2918239.1"/>
    <property type="molecule type" value="Genomic_DNA"/>
</dbReference>
<dbReference type="PANTHER" id="PTHR48107">
    <property type="entry name" value="NADPH-DEPENDENT ALDEHYDE REDUCTASE-LIKE PROTEIN, CHLOROPLASTIC-RELATED"/>
    <property type="match status" value="1"/>
</dbReference>
<dbReference type="InterPro" id="IPR002347">
    <property type="entry name" value="SDR_fam"/>
</dbReference>
<name>A0ABW5ZYX9_9BACT</name>
<dbReference type="RefSeq" id="WP_386094009.1">
    <property type="nucleotide sequence ID" value="NZ_JBHUOZ010000001.1"/>
</dbReference>
<dbReference type="SMART" id="SM00822">
    <property type="entry name" value="PKS_KR"/>
    <property type="match status" value="1"/>
</dbReference>
<dbReference type="InterPro" id="IPR020904">
    <property type="entry name" value="Sc_DH/Rdtase_CS"/>
</dbReference>
<dbReference type="PRINTS" id="PR00080">
    <property type="entry name" value="SDRFAMILY"/>
</dbReference>
<dbReference type="CDD" id="cd05362">
    <property type="entry name" value="THN_reductase-like_SDR_c"/>
    <property type="match status" value="1"/>
</dbReference>
<dbReference type="InterPro" id="IPR057326">
    <property type="entry name" value="KR_dom"/>
</dbReference>
<protein>
    <submittedName>
        <fullName evidence="4">SDR family oxidoreductase</fullName>
    </submittedName>
</protein>
<evidence type="ECO:0000256" key="2">
    <source>
        <dbReference type="ARBA" id="ARBA00023002"/>
    </source>
</evidence>
<proteinExistence type="inferred from homology"/>
<dbReference type="Proteomes" id="UP001597511">
    <property type="component" value="Unassembled WGS sequence"/>
</dbReference>
<organism evidence="4 5">
    <name type="scientific">Terrimonas rubra</name>
    <dbReference type="NCBI Taxonomy" id="1035890"/>
    <lineage>
        <taxon>Bacteria</taxon>
        <taxon>Pseudomonadati</taxon>
        <taxon>Bacteroidota</taxon>
        <taxon>Chitinophagia</taxon>
        <taxon>Chitinophagales</taxon>
        <taxon>Chitinophagaceae</taxon>
        <taxon>Terrimonas</taxon>
    </lineage>
</organism>
<reference evidence="5" key="1">
    <citation type="journal article" date="2019" name="Int. J. Syst. Evol. Microbiol.">
        <title>The Global Catalogue of Microorganisms (GCM) 10K type strain sequencing project: providing services to taxonomists for standard genome sequencing and annotation.</title>
        <authorList>
            <consortium name="The Broad Institute Genomics Platform"/>
            <consortium name="The Broad Institute Genome Sequencing Center for Infectious Disease"/>
            <person name="Wu L."/>
            <person name="Ma J."/>
        </authorList>
    </citation>
    <scope>NUCLEOTIDE SEQUENCE [LARGE SCALE GENOMIC DNA]</scope>
    <source>
        <strain evidence="5">KCTC 23299</strain>
    </source>
</reference>
<gene>
    <name evidence="4" type="ORF">ACFS6H_00880</name>
</gene>
<keyword evidence="5" id="KW-1185">Reference proteome</keyword>
<dbReference type="PANTHER" id="PTHR48107:SF7">
    <property type="entry name" value="RE15974P"/>
    <property type="match status" value="1"/>
</dbReference>
<evidence type="ECO:0000313" key="4">
    <source>
        <dbReference type="EMBL" id="MFD2918239.1"/>
    </source>
</evidence>
<dbReference type="InterPro" id="IPR036291">
    <property type="entry name" value="NAD(P)-bd_dom_sf"/>
</dbReference>
<accession>A0ABW5ZYX9</accession>
<comment type="caution">
    <text evidence="4">The sequence shown here is derived from an EMBL/GenBank/DDBJ whole genome shotgun (WGS) entry which is preliminary data.</text>
</comment>
<dbReference type="NCBIfam" id="NF005559">
    <property type="entry name" value="PRK07231.1"/>
    <property type="match status" value="1"/>
</dbReference>
<dbReference type="Gene3D" id="3.40.50.720">
    <property type="entry name" value="NAD(P)-binding Rossmann-like Domain"/>
    <property type="match status" value="1"/>
</dbReference>
<evidence type="ECO:0000256" key="1">
    <source>
        <dbReference type="ARBA" id="ARBA00006484"/>
    </source>
</evidence>
<sequence length="246" mass="26233">MNKLANKTAIVTGASRGLGKEIALLLAAHGANVVINYANNTEEAEKVANSINNTGGRAIAIRADISDAAAVTHLFDQTIEQFGKVNIVVNNAGIMITKPVKDTTEEDFDQQFRINVKSVFLSMKEAALKMADHGRIINISSSVTRLMMPGYASYAATKAAVEQMSRVFAKEIGAKGITVNSVSPGPLNTELFLKDKTPELVQRIAGLSAFNRIGETEDIAPVILFLAGDESHWITGQNIGCNGGMA</sequence>
<evidence type="ECO:0000313" key="5">
    <source>
        <dbReference type="Proteomes" id="UP001597511"/>
    </source>
</evidence>
<comment type="similarity">
    <text evidence="1">Belongs to the short-chain dehydrogenases/reductases (SDR) family.</text>
</comment>
<feature type="domain" description="Ketoreductase" evidence="3">
    <location>
        <begin position="7"/>
        <end position="185"/>
    </location>
</feature>
<dbReference type="Pfam" id="PF13561">
    <property type="entry name" value="adh_short_C2"/>
    <property type="match status" value="1"/>
</dbReference>
<keyword evidence="2" id="KW-0560">Oxidoreductase</keyword>